<dbReference type="InterPro" id="IPR018732">
    <property type="entry name" value="Dpy-19/Dpy-19-like"/>
</dbReference>
<feature type="non-terminal residue" evidence="9">
    <location>
        <position position="1"/>
    </location>
</feature>
<feature type="non-terminal residue" evidence="9">
    <location>
        <position position="71"/>
    </location>
</feature>
<dbReference type="GO" id="GO:0005637">
    <property type="term" value="C:nuclear inner membrane"/>
    <property type="evidence" value="ECO:0007669"/>
    <property type="project" value="TreeGrafter"/>
</dbReference>
<gene>
    <name evidence="9" type="ORF">X975_01433</name>
</gene>
<evidence type="ECO:0000256" key="2">
    <source>
        <dbReference type="ARBA" id="ARBA00008744"/>
    </source>
</evidence>
<proteinExistence type="inferred from homology"/>
<keyword evidence="4" id="KW-0808">Transferase</keyword>
<evidence type="ECO:0000313" key="10">
    <source>
        <dbReference type="Proteomes" id="UP000054359"/>
    </source>
</evidence>
<reference evidence="9 10" key="1">
    <citation type="submission" date="2013-11" db="EMBL/GenBank/DDBJ databases">
        <title>Genome sequencing of Stegodyphus mimosarum.</title>
        <authorList>
            <person name="Bechsgaard J."/>
        </authorList>
    </citation>
    <scope>NUCLEOTIDE SEQUENCE [LARGE SCALE GENOMIC DNA]</scope>
</reference>
<keyword evidence="3" id="KW-0328">Glycosyltransferase</keyword>
<name>A0A087TA48_STEMI</name>
<evidence type="ECO:0000313" key="9">
    <source>
        <dbReference type="EMBL" id="KFM61987.1"/>
    </source>
</evidence>
<evidence type="ECO:0000256" key="6">
    <source>
        <dbReference type="ARBA" id="ARBA00022989"/>
    </source>
</evidence>
<dbReference type="PANTHER" id="PTHR31488">
    <property type="entry name" value="DPY-19-LIKE 1, LIKE (H. SAPIENS)"/>
    <property type="match status" value="1"/>
</dbReference>
<comment type="similarity">
    <text evidence="2">Belongs to the dpy-19 family.</text>
</comment>
<evidence type="ECO:0000256" key="1">
    <source>
        <dbReference type="ARBA" id="ARBA00004141"/>
    </source>
</evidence>
<feature type="signal peptide" evidence="8">
    <location>
        <begin position="1"/>
        <end position="16"/>
    </location>
</feature>
<keyword evidence="10" id="KW-1185">Reference proteome</keyword>
<keyword evidence="8" id="KW-0732">Signal</keyword>
<sequence length="71" mass="8024">GIALVLGCIILKILLSSILNVQDDAHIWNLLKSKFTSYKDFHTLLYTCAAEFDFLPWETVLELTKTTALPI</sequence>
<dbReference type="Proteomes" id="UP000054359">
    <property type="component" value="Unassembled WGS sequence"/>
</dbReference>
<dbReference type="OrthoDB" id="6019623at2759"/>
<dbReference type="EMBL" id="KK114248">
    <property type="protein sequence ID" value="KFM61987.1"/>
    <property type="molecule type" value="Genomic_DNA"/>
</dbReference>
<dbReference type="AlphaFoldDB" id="A0A087TA48"/>
<keyword evidence="6" id="KW-1133">Transmembrane helix</keyword>
<keyword evidence="5" id="KW-0812">Transmembrane</keyword>
<accession>A0A087TA48</accession>
<dbReference type="Pfam" id="PF10034">
    <property type="entry name" value="Dpy19"/>
    <property type="match status" value="1"/>
</dbReference>
<evidence type="ECO:0000256" key="4">
    <source>
        <dbReference type="ARBA" id="ARBA00022679"/>
    </source>
</evidence>
<dbReference type="PANTHER" id="PTHR31488:SF1">
    <property type="entry name" value="C-MANNOSYLTRANSFERASE DPY19L1"/>
    <property type="match status" value="1"/>
</dbReference>
<dbReference type="GO" id="GO:0000030">
    <property type="term" value="F:mannosyltransferase activity"/>
    <property type="evidence" value="ECO:0007669"/>
    <property type="project" value="TreeGrafter"/>
</dbReference>
<organism evidence="9 10">
    <name type="scientific">Stegodyphus mimosarum</name>
    <name type="common">African social velvet spider</name>
    <dbReference type="NCBI Taxonomy" id="407821"/>
    <lineage>
        <taxon>Eukaryota</taxon>
        <taxon>Metazoa</taxon>
        <taxon>Ecdysozoa</taxon>
        <taxon>Arthropoda</taxon>
        <taxon>Chelicerata</taxon>
        <taxon>Arachnida</taxon>
        <taxon>Araneae</taxon>
        <taxon>Araneomorphae</taxon>
        <taxon>Entelegynae</taxon>
        <taxon>Eresoidea</taxon>
        <taxon>Eresidae</taxon>
        <taxon>Stegodyphus</taxon>
    </lineage>
</organism>
<evidence type="ECO:0000256" key="5">
    <source>
        <dbReference type="ARBA" id="ARBA00022692"/>
    </source>
</evidence>
<evidence type="ECO:0000256" key="3">
    <source>
        <dbReference type="ARBA" id="ARBA00022676"/>
    </source>
</evidence>
<evidence type="ECO:0000256" key="7">
    <source>
        <dbReference type="ARBA" id="ARBA00023136"/>
    </source>
</evidence>
<evidence type="ECO:0000256" key="8">
    <source>
        <dbReference type="SAM" id="SignalP"/>
    </source>
</evidence>
<protein>
    <submittedName>
        <fullName evidence="9">Protein dpy-19-like protein</fullName>
    </submittedName>
</protein>
<keyword evidence="7" id="KW-0472">Membrane</keyword>
<feature type="chain" id="PRO_5001829445" evidence="8">
    <location>
        <begin position="17"/>
        <end position="71"/>
    </location>
</feature>
<comment type="subcellular location">
    <subcellularLocation>
        <location evidence="1">Membrane</location>
        <topology evidence="1">Multi-pass membrane protein</topology>
    </subcellularLocation>
</comment>